<gene>
    <name evidence="8" type="ORF">BDV29DRAFT_194054</name>
</gene>
<keyword evidence="3" id="KW-0862">Zinc</keyword>
<keyword evidence="2" id="KW-0863">Zinc-finger</keyword>
<evidence type="ECO:0000256" key="2">
    <source>
        <dbReference type="ARBA" id="ARBA00022771"/>
    </source>
</evidence>
<evidence type="ECO:0000313" key="8">
    <source>
        <dbReference type="EMBL" id="KAB8070474.1"/>
    </source>
</evidence>
<keyword evidence="5" id="KW-0378">Hydrolase</keyword>
<keyword evidence="4 5" id="KW-0443">Lipid metabolism</keyword>
<keyword evidence="1" id="KW-0479">Metal-binding</keyword>
<dbReference type="GO" id="GO:0016042">
    <property type="term" value="P:lipid catabolic process"/>
    <property type="evidence" value="ECO:0007669"/>
    <property type="project" value="UniProtKB-UniRule"/>
</dbReference>
<keyword evidence="6" id="KW-0175">Coiled coil</keyword>
<evidence type="ECO:0000259" key="7">
    <source>
        <dbReference type="PROSITE" id="PS51635"/>
    </source>
</evidence>
<organism evidence="8 9">
    <name type="scientific">Aspergillus leporis</name>
    <dbReference type="NCBI Taxonomy" id="41062"/>
    <lineage>
        <taxon>Eukaryota</taxon>
        <taxon>Fungi</taxon>
        <taxon>Dikarya</taxon>
        <taxon>Ascomycota</taxon>
        <taxon>Pezizomycotina</taxon>
        <taxon>Eurotiomycetes</taxon>
        <taxon>Eurotiomycetidae</taxon>
        <taxon>Eurotiales</taxon>
        <taxon>Aspergillaceae</taxon>
        <taxon>Aspergillus</taxon>
        <taxon>Aspergillus subgen. Circumdati</taxon>
    </lineage>
</organism>
<feature type="domain" description="PNPLA" evidence="7">
    <location>
        <begin position="599"/>
        <end position="806"/>
    </location>
</feature>
<evidence type="ECO:0000256" key="6">
    <source>
        <dbReference type="SAM" id="Coils"/>
    </source>
</evidence>
<sequence>MTGAEIESDASSLSTTADHACDLCGCLRETPPQLQQDSDSEFHDVHLEIQALRSLCDSLKQMTFNLTRELGMTSAGHDQVRKKLIDAEHERDILRRRLEHVERAYETKSMLYDTIRVLFEELLPSMSQWRRDDWLRLVKRPLGIFVQHGRCLNSMREQLVSPQTQLPSLTLFIGQRSKDVALRYLFPENQFRAGHHSLQLHVDNRTLFAEHPFLFAHCDPQVTFMGYDPEDGGQEQIPLPWASSGDRHIWDIILARVLLLFIDVICIFADDMGGLDAVSTMLAKWAMEGRNASSMDHRPRVLIVTETNSGSITQDFLEESDFVFMLMQDVNVCEVFSTPSLLRLPGAPLSDMARHRSLKDELLKVVDLSRRNRKQDGCLFSAAHLDLFFQRALHHVCQTPLLPFYIVQSSRREAPMRQPHITHLRHFMALTNGRRWNWEDQAVFIASTLLVDAYPPGSHYFSPAAVFDSLYRQPCEEAAISVGLEPPKSQLIQYHLAQFHGRLLFGQGPPRRIHQTNLAQWQELLKGMVTSHSCLGCLLRPPQHRLSCGHAYCDVCAAGYGRPIEGAEYQYLVNRCILCQELCNNQINVLPPTASVRAITIDGGGVRGFIPLRFLMHIQQILGPECPVQDLFDVAFGTSAGGIAVLKAFHQRRSVSECEHTLTDLMMRFFQRHPPPRSPWEKIARTIRCWWADGWYNASMWEELLQQEFTATTGMFDVQPVSGIKVAVTTTTDQTVLLINYRRVVDLEGGRKANRTFGGYYYVHEAVDDLEEPKLWQCFFPPIELPGIGSCADGGLKHNNPAPICRAETQFMWASRPVPGTLISLGTGKAVGRRHRRRRFWARGFAFRLYDSFMASMDAEQAWRELLGQLDGVNKRHYHRLDVTFPRQEPLLNAAAEVKWMTDLVDQTAQAQVLPALTSLLLASLFFELSSPPRWEDGRFHCIGTIRCRLRGSTLVDILSRLHPQASTYVLGAVRLNASPFDGATCDHCSRYCVPVRFCAETLDSPIALSLELNKNQLQPLGGFPLSLRWLLDRQALELAGCAINSDGLPARTECRSCDKRIHRKSALVQLNTSYRKRVRFI</sequence>
<dbReference type="PANTHER" id="PTHR24185">
    <property type="entry name" value="CALCIUM-INDEPENDENT PHOSPHOLIPASE A2-GAMMA"/>
    <property type="match status" value="1"/>
</dbReference>
<evidence type="ECO:0000256" key="4">
    <source>
        <dbReference type="ARBA" id="ARBA00023098"/>
    </source>
</evidence>
<dbReference type="Pfam" id="PF01734">
    <property type="entry name" value="Patatin"/>
    <property type="match status" value="1"/>
</dbReference>
<dbReference type="PANTHER" id="PTHR24185:SF8">
    <property type="entry name" value="PNPLA DOMAIN-CONTAINING PROTEIN"/>
    <property type="match status" value="1"/>
</dbReference>
<dbReference type="GO" id="GO:0019369">
    <property type="term" value="P:arachidonate metabolic process"/>
    <property type="evidence" value="ECO:0007669"/>
    <property type="project" value="TreeGrafter"/>
</dbReference>
<protein>
    <submittedName>
        <fullName evidence="8">FabD/lysophospholipase-like protein</fullName>
    </submittedName>
</protein>
<name>A0A5N5WTF4_9EURO</name>
<dbReference type="OrthoDB" id="194358at2759"/>
<evidence type="ECO:0000313" key="9">
    <source>
        <dbReference type="Proteomes" id="UP000326565"/>
    </source>
</evidence>
<evidence type="ECO:0000256" key="3">
    <source>
        <dbReference type="ARBA" id="ARBA00022833"/>
    </source>
</evidence>
<dbReference type="InterPro" id="IPR002641">
    <property type="entry name" value="PNPLA_dom"/>
</dbReference>
<feature type="active site" description="Nucleophile" evidence="5">
    <location>
        <position position="639"/>
    </location>
</feature>
<reference evidence="8 9" key="1">
    <citation type="submission" date="2019-04" db="EMBL/GenBank/DDBJ databases">
        <title>Friends and foes A comparative genomics study of 23 Aspergillus species from section Flavi.</title>
        <authorList>
            <consortium name="DOE Joint Genome Institute"/>
            <person name="Kjaerbolling I."/>
            <person name="Vesth T."/>
            <person name="Frisvad J.C."/>
            <person name="Nybo J.L."/>
            <person name="Theobald S."/>
            <person name="Kildgaard S."/>
            <person name="Isbrandt T."/>
            <person name="Kuo A."/>
            <person name="Sato A."/>
            <person name="Lyhne E.K."/>
            <person name="Kogle M.E."/>
            <person name="Wiebenga A."/>
            <person name="Kun R.S."/>
            <person name="Lubbers R.J."/>
            <person name="Makela M.R."/>
            <person name="Barry K."/>
            <person name="Chovatia M."/>
            <person name="Clum A."/>
            <person name="Daum C."/>
            <person name="Haridas S."/>
            <person name="He G."/>
            <person name="LaButti K."/>
            <person name="Lipzen A."/>
            <person name="Mondo S."/>
            <person name="Riley R."/>
            <person name="Salamov A."/>
            <person name="Simmons B.A."/>
            <person name="Magnuson J.K."/>
            <person name="Henrissat B."/>
            <person name="Mortensen U.H."/>
            <person name="Larsen T.O."/>
            <person name="Devries R.P."/>
            <person name="Grigoriev I.V."/>
            <person name="Machida M."/>
            <person name="Baker S.E."/>
            <person name="Andersen M.R."/>
        </authorList>
    </citation>
    <scope>NUCLEOTIDE SEQUENCE [LARGE SCALE GENOMIC DNA]</scope>
    <source>
        <strain evidence="8 9">CBS 151.66</strain>
    </source>
</reference>
<keyword evidence="9" id="KW-1185">Reference proteome</keyword>
<feature type="short sequence motif" description="GXSXG" evidence="5">
    <location>
        <begin position="637"/>
        <end position="641"/>
    </location>
</feature>
<dbReference type="InterPro" id="IPR016035">
    <property type="entry name" value="Acyl_Trfase/lysoPLipase"/>
</dbReference>
<dbReference type="PROSITE" id="PS00518">
    <property type="entry name" value="ZF_RING_1"/>
    <property type="match status" value="1"/>
</dbReference>
<dbReference type="GO" id="GO:0008270">
    <property type="term" value="F:zinc ion binding"/>
    <property type="evidence" value="ECO:0007669"/>
    <property type="project" value="UniProtKB-KW"/>
</dbReference>
<dbReference type="GO" id="GO:0046486">
    <property type="term" value="P:glycerolipid metabolic process"/>
    <property type="evidence" value="ECO:0007669"/>
    <property type="project" value="UniProtKB-ARBA"/>
</dbReference>
<dbReference type="SUPFAM" id="SSF52151">
    <property type="entry name" value="FabD/lysophospholipase-like"/>
    <property type="match status" value="1"/>
</dbReference>
<evidence type="ECO:0000256" key="1">
    <source>
        <dbReference type="ARBA" id="ARBA00022723"/>
    </source>
</evidence>
<dbReference type="Gene3D" id="3.40.1090.10">
    <property type="entry name" value="Cytosolic phospholipase A2 catalytic domain"/>
    <property type="match status" value="1"/>
</dbReference>
<dbReference type="PROSITE" id="PS51635">
    <property type="entry name" value="PNPLA"/>
    <property type="match status" value="1"/>
</dbReference>
<dbReference type="Proteomes" id="UP000326565">
    <property type="component" value="Unassembled WGS sequence"/>
</dbReference>
<dbReference type="GO" id="GO:0016020">
    <property type="term" value="C:membrane"/>
    <property type="evidence" value="ECO:0007669"/>
    <property type="project" value="TreeGrafter"/>
</dbReference>
<accession>A0A5N5WTF4</accession>
<feature type="short sequence motif" description="DGA/G" evidence="5">
    <location>
        <begin position="793"/>
        <end position="795"/>
    </location>
</feature>
<feature type="short sequence motif" description="GXGXXG" evidence="5">
    <location>
        <begin position="603"/>
        <end position="608"/>
    </location>
</feature>
<feature type="coiled-coil region" evidence="6">
    <location>
        <begin position="77"/>
        <end position="104"/>
    </location>
</feature>
<dbReference type="CDD" id="cd07199">
    <property type="entry name" value="Pat17_PNPLA8_PNPLA9_like"/>
    <property type="match status" value="1"/>
</dbReference>
<keyword evidence="5" id="KW-0442">Lipid degradation</keyword>
<dbReference type="InterPro" id="IPR017907">
    <property type="entry name" value="Znf_RING_CS"/>
</dbReference>
<evidence type="ECO:0000256" key="5">
    <source>
        <dbReference type="PROSITE-ProRule" id="PRU01161"/>
    </source>
</evidence>
<dbReference type="AlphaFoldDB" id="A0A5N5WTF4"/>
<dbReference type="GO" id="GO:0047499">
    <property type="term" value="F:calcium-independent phospholipase A2 activity"/>
    <property type="evidence" value="ECO:0007669"/>
    <property type="project" value="TreeGrafter"/>
</dbReference>
<proteinExistence type="predicted"/>
<dbReference type="EMBL" id="ML732301">
    <property type="protein sequence ID" value="KAB8070474.1"/>
    <property type="molecule type" value="Genomic_DNA"/>
</dbReference>
<feature type="active site" description="Proton acceptor" evidence="5">
    <location>
        <position position="793"/>
    </location>
</feature>